<feature type="compositionally biased region" description="Low complexity" evidence="1">
    <location>
        <begin position="18"/>
        <end position="31"/>
    </location>
</feature>
<feature type="region of interest" description="Disordered" evidence="1">
    <location>
        <begin position="18"/>
        <end position="61"/>
    </location>
</feature>
<proteinExistence type="predicted"/>
<dbReference type="Proteomes" id="UP001642487">
    <property type="component" value="Chromosome 2"/>
</dbReference>
<organism evidence="3 4">
    <name type="scientific">Citrullus colocynthis</name>
    <name type="common">colocynth</name>
    <dbReference type="NCBI Taxonomy" id="252529"/>
    <lineage>
        <taxon>Eukaryota</taxon>
        <taxon>Viridiplantae</taxon>
        <taxon>Streptophyta</taxon>
        <taxon>Embryophyta</taxon>
        <taxon>Tracheophyta</taxon>
        <taxon>Spermatophyta</taxon>
        <taxon>Magnoliopsida</taxon>
        <taxon>eudicotyledons</taxon>
        <taxon>Gunneridae</taxon>
        <taxon>Pentapetalae</taxon>
        <taxon>rosids</taxon>
        <taxon>fabids</taxon>
        <taxon>Cucurbitales</taxon>
        <taxon>Cucurbitaceae</taxon>
        <taxon>Benincaseae</taxon>
        <taxon>Citrullus</taxon>
    </lineage>
</organism>
<protein>
    <recommendedName>
        <fullName evidence="5">Protein MIZU-KUSSEI 1</fullName>
    </recommendedName>
</protein>
<dbReference type="NCBIfam" id="TIGR01570">
    <property type="entry name" value="A_thal_3588"/>
    <property type="match status" value="1"/>
</dbReference>
<dbReference type="PANTHER" id="PTHR31696:SF4">
    <property type="entry name" value="OS08G0171800 PROTEIN"/>
    <property type="match status" value="1"/>
</dbReference>
<dbReference type="Pfam" id="PF04759">
    <property type="entry name" value="DUF617"/>
    <property type="match status" value="1"/>
</dbReference>
<name>A0ABP0Y426_9ROSI</name>
<evidence type="ECO:0000256" key="2">
    <source>
        <dbReference type="SAM" id="Phobius"/>
    </source>
</evidence>
<dbReference type="EMBL" id="OZ021736">
    <property type="protein sequence ID" value="CAK9315178.1"/>
    <property type="molecule type" value="Genomic_DNA"/>
</dbReference>
<gene>
    <name evidence="3" type="ORF">CITCOLO1_LOCUS6959</name>
</gene>
<feature type="transmembrane region" description="Helical" evidence="2">
    <location>
        <begin position="332"/>
        <end position="355"/>
    </location>
</feature>
<evidence type="ECO:0000256" key="1">
    <source>
        <dbReference type="SAM" id="MobiDB-lite"/>
    </source>
</evidence>
<feature type="region of interest" description="Disordered" evidence="1">
    <location>
        <begin position="462"/>
        <end position="482"/>
    </location>
</feature>
<reference evidence="3 4" key="1">
    <citation type="submission" date="2024-03" db="EMBL/GenBank/DDBJ databases">
        <authorList>
            <person name="Gkanogiannis A."/>
            <person name="Becerra Lopez-Lavalle L."/>
        </authorList>
    </citation>
    <scope>NUCLEOTIDE SEQUENCE [LARGE SCALE GENOMIC DNA]</scope>
</reference>
<evidence type="ECO:0008006" key="5">
    <source>
        <dbReference type="Google" id="ProtNLM"/>
    </source>
</evidence>
<evidence type="ECO:0000313" key="4">
    <source>
        <dbReference type="Proteomes" id="UP001642487"/>
    </source>
</evidence>
<dbReference type="PANTHER" id="PTHR31696">
    <property type="entry name" value="PROTEIN MIZU-KUSSEI 1"/>
    <property type="match status" value="1"/>
</dbReference>
<feature type="compositionally biased region" description="Pro residues" evidence="1">
    <location>
        <begin position="32"/>
        <end position="44"/>
    </location>
</feature>
<feature type="compositionally biased region" description="Low complexity" evidence="1">
    <location>
        <begin position="45"/>
        <end position="57"/>
    </location>
</feature>
<keyword evidence="2" id="KW-1133">Transmembrane helix</keyword>
<keyword evidence="4" id="KW-1185">Reference proteome</keyword>
<sequence>MGDPKPTSTVAVAIAAAAATTATTSLESPPDSSTPPPPPPPPPQSSSSSSSSSLIPPSKRKKNKTKVFRVFRSVFRSFPIITPACRIPSLPSGLDTLRTPSGSRVTGTLFGYRKGRVSLSMQETPRSFPSIVIELAMQTNVLQKEMSSGMVRLALECEKRADKADKTKLMDEPLWTMFCNGKKTGYGVKREASDEDLKVMEILRPVSMGAGVLPGNSDVEGPDGELAYMRAHFERVVGSRDSETFYMLSPEENNGPELSIFFLSFKVLPIIQFCCLSLPLLIPSFHFLLLLKLKSTFTNQFYSQIQSLYEILLSPNMFNFEDELIIEPGYSCLIWVQLLVILLIFVLCSLTIFAIDFSKTNTTDINSTTAIASSSTTRFLSHTSHNGKIRIDPNPPRNAQISNEQSIRGEITSSTSRRITQVGEGTVVGGEGSQETKLDLHPCSYFRLAKSAFLRCLGLDSSTENSVSDGRQRQESRKSKES</sequence>
<feature type="region of interest" description="Disordered" evidence="1">
    <location>
        <begin position="393"/>
        <end position="433"/>
    </location>
</feature>
<keyword evidence="2" id="KW-0812">Transmembrane</keyword>
<accession>A0ABP0Y426</accession>
<keyword evidence="2" id="KW-0472">Membrane</keyword>
<feature type="compositionally biased region" description="Basic and acidic residues" evidence="1">
    <location>
        <begin position="470"/>
        <end position="482"/>
    </location>
</feature>
<evidence type="ECO:0000313" key="3">
    <source>
        <dbReference type="EMBL" id="CAK9315178.1"/>
    </source>
</evidence>
<feature type="compositionally biased region" description="Polar residues" evidence="1">
    <location>
        <begin position="397"/>
        <end position="419"/>
    </location>
</feature>
<dbReference type="InterPro" id="IPR006460">
    <property type="entry name" value="MIZ1-like_pln"/>
</dbReference>
<feature type="transmembrane region" description="Helical" evidence="2">
    <location>
        <begin position="270"/>
        <end position="291"/>
    </location>
</feature>